<dbReference type="SMART" id="SM00343">
    <property type="entry name" value="ZnF_C2HC"/>
    <property type="match status" value="1"/>
</dbReference>
<evidence type="ECO:0000313" key="3">
    <source>
        <dbReference type="EMBL" id="RKF82808.1"/>
    </source>
</evidence>
<protein>
    <recommendedName>
        <fullName evidence="2">CCHC-type domain-containing protein</fullName>
    </recommendedName>
</protein>
<sequence length="122" mass="14207">MATEETNELDDIAFPVETDFCYKCGRRGHWSRSCPNKYSQNLNCPSANKKYPTNQRGRCRGLITFPHNIHQKFQQYITGPQHQRHLGKPTHHLTTRGKEKHHVFGTEEEMLLAETIMINTVK</sequence>
<dbReference type="Proteomes" id="UP000285405">
    <property type="component" value="Unassembled WGS sequence"/>
</dbReference>
<keyword evidence="1" id="KW-0863">Zinc-finger</keyword>
<proteinExistence type="predicted"/>
<reference evidence="3 4" key="1">
    <citation type="journal article" date="2018" name="BMC Genomics">
        <title>Comparative genome analyses reveal sequence features reflecting distinct modes of host-adaptation between dicot and monocot powdery mildew.</title>
        <authorList>
            <person name="Wu Y."/>
            <person name="Ma X."/>
            <person name="Pan Z."/>
            <person name="Kale S.D."/>
            <person name="Song Y."/>
            <person name="King H."/>
            <person name="Zhang Q."/>
            <person name="Presley C."/>
            <person name="Deng X."/>
            <person name="Wei C.I."/>
            <person name="Xiao S."/>
        </authorList>
    </citation>
    <scope>NUCLEOTIDE SEQUENCE [LARGE SCALE GENOMIC DNA]</scope>
    <source>
        <strain evidence="3">UCSC1</strain>
    </source>
</reference>
<dbReference type="GO" id="GO:0003676">
    <property type="term" value="F:nucleic acid binding"/>
    <property type="evidence" value="ECO:0007669"/>
    <property type="project" value="InterPro"/>
</dbReference>
<feature type="domain" description="CCHC-type" evidence="2">
    <location>
        <begin position="21"/>
        <end position="36"/>
    </location>
</feature>
<organism evidence="3 4">
    <name type="scientific">Golovinomyces cichoracearum</name>
    <dbReference type="NCBI Taxonomy" id="62708"/>
    <lineage>
        <taxon>Eukaryota</taxon>
        <taxon>Fungi</taxon>
        <taxon>Dikarya</taxon>
        <taxon>Ascomycota</taxon>
        <taxon>Pezizomycotina</taxon>
        <taxon>Leotiomycetes</taxon>
        <taxon>Erysiphales</taxon>
        <taxon>Erysiphaceae</taxon>
        <taxon>Golovinomyces</taxon>
    </lineage>
</organism>
<evidence type="ECO:0000259" key="2">
    <source>
        <dbReference type="PROSITE" id="PS50158"/>
    </source>
</evidence>
<dbReference type="InterPro" id="IPR001878">
    <property type="entry name" value="Znf_CCHC"/>
</dbReference>
<dbReference type="InterPro" id="IPR036875">
    <property type="entry name" value="Znf_CCHC_sf"/>
</dbReference>
<dbReference type="AlphaFoldDB" id="A0A420J7R0"/>
<accession>A0A420J7R0</accession>
<gene>
    <name evidence="3" type="ORF">GcC1_010032</name>
</gene>
<comment type="caution">
    <text evidence="3">The sequence shown here is derived from an EMBL/GenBank/DDBJ whole genome shotgun (WGS) entry which is preliminary data.</text>
</comment>
<dbReference type="Gene3D" id="4.10.60.10">
    <property type="entry name" value="Zinc finger, CCHC-type"/>
    <property type="match status" value="1"/>
</dbReference>
<dbReference type="GO" id="GO:0008270">
    <property type="term" value="F:zinc ion binding"/>
    <property type="evidence" value="ECO:0007669"/>
    <property type="project" value="UniProtKB-KW"/>
</dbReference>
<evidence type="ECO:0000256" key="1">
    <source>
        <dbReference type="PROSITE-ProRule" id="PRU00047"/>
    </source>
</evidence>
<name>A0A420J7R0_9PEZI</name>
<dbReference type="SUPFAM" id="SSF57756">
    <property type="entry name" value="Retrovirus zinc finger-like domains"/>
    <property type="match status" value="1"/>
</dbReference>
<evidence type="ECO:0000313" key="4">
    <source>
        <dbReference type="Proteomes" id="UP000285405"/>
    </source>
</evidence>
<dbReference type="OrthoDB" id="1737440at2759"/>
<dbReference type="EMBL" id="MCBR01001056">
    <property type="protein sequence ID" value="RKF82808.1"/>
    <property type="molecule type" value="Genomic_DNA"/>
</dbReference>
<dbReference type="PROSITE" id="PS50158">
    <property type="entry name" value="ZF_CCHC"/>
    <property type="match status" value="1"/>
</dbReference>
<dbReference type="Pfam" id="PF00098">
    <property type="entry name" value="zf-CCHC"/>
    <property type="match status" value="1"/>
</dbReference>
<keyword evidence="1" id="KW-0479">Metal-binding</keyword>
<keyword evidence="1" id="KW-0862">Zinc</keyword>